<keyword evidence="6" id="KW-0282">Flagellum</keyword>
<dbReference type="GO" id="GO:0071973">
    <property type="term" value="P:bacterial-type flagellum-dependent cell motility"/>
    <property type="evidence" value="ECO:0007669"/>
    <property type="project" value="TreeGrafter"/>
</dbReference>
<comment type="similarity">
    <text evidence="2">Belongs to the FliS family.</text>
</comment>
<dbReference type="AlphaFoldDB" id="A0A174MZC7"/>
<dbReference type="CDD" id="cd16098">
    <property type="entry name" value="FliS"/>
    <property type="match status" value="1"/>
</dbReference>
<accession>A0A174MZC7</accession>
<evidence type="ECO:0000256" key="4">
    <source>
        <dbReference type="ARBA" id="ARBA00022795"/>
    </source>
</evidence>
<dbReference type="Pfam" id="PF02561">
    <property type="entry name" value="FliS"/>
    <property type="match status" value="1"/>
</dbReference>
<evidence type="ECO:0000256" key="3">
    <source>
        <dbReference type="ARBA" id="ARBA00022490"/>
    </source>
</evidence>
<dbReference type="PANTHER" id="PTHR34773">
    <property type="entry name" value="FLAGELLAR SECRETION CHAPERONE FLIS"/>
    <property type="match status" value="1"/>
</dbReference>
<name>A0A174MZC7_9FIRM</name>
<dbReference type="GO" id="GO:0005829">
    <property type="term" value="C:cytosol"/>
    <property type="evidence" value="ECO:0007669"/>
    <property type="project" value="UniProtKB-SubCell"/>
</dbReference>
<evidence type="ECO:0000313" key="6">
    <source>
        <dbReference type="EMBL" id="CUP40027.1"/>
    </source>
</evidence>
<dbReference type="Gene3D" id="1.20.120.340">
    <property type="entry name" value="Flagellar protein FliS"/>
    <property type="match status" value="1"/>
</dbReference>
<dbReference type="EMBL" id="CZAB01000032">
    <property type="protein sequence ID" value="CUP40027.1"/>
    <property type="molecule type" value="Genomic_DNA"/>
</dbReference>
<proteinExistence type="inferred from homology"/>
<reference evidence="6 7" key="1">
    <citation type="submission" date="2015-09" db="EMBL/GenBank/DDBJ databases">
        <authorList>
            <consortium name="Pathogen Informatics"/>
        </authorList>
    </citation>
    <scope>NUCLEOTIDE SEQUENCE [LARGE SCALE GENOMIC DNA]</scope>
    <source>
        <strain evidence="6 7">2789STDY5834865</strain>
    </source>
</reference>
<dbReference type="InterPro" id="IPR036584">
    <property type="entry name" value="FliS_sf"/>
</dbReference>
<keyword evidence="6" id="KW-0969">Cilium</keyword>
<keyword evidence="5" id="KW-0143">Chaperone</keyword>
<comment type="subcellular location">
    <subcellularLocation>
        <location evidence="1">Cytoplasm</location>
        <location evidence="1">Cytosol</location>
    </subcellularLocation>
</comment>
<keyword evidence="4" id="KW-1005">Bacterial flagellum biogenesis</keyword>
<organism evidence="6 7">
    <name type="scientific">Enterocloster clostridioformis</name>
    <dbReference type="NCBI Taxonomy" id="1531"/>
    <lineage>
        <taxon>Bacteria</taxon>
        <taxon>Bacillati</taxon>
        <taxon>Bacillota</taxon>
        <taxon>Clostridia</taxon>
        <taxon>Lachnospirales</taxon>
        <taxon>Lachnospiraceae</taxon>
        <taxon>Enterocloster</taxon>
    </lineage>
</organism>
<protein>
    <submittedName>
        <fullName evidence="6">Flagellar protein FliS</fullName>
    </submittedName>
</protein>
<gene>
    <name evidence="6" type="ORF">ERS852480_03248</name>
</gene>
<dbReference type="GO" id="GO:0044780">
    <property type="term" value="P:bacterial-type flagellum assembly"/>
    <property type="evidence" value="ECO:0007669"/>
    <property type="project" value="InterPro"/>
</dbReference>
<keyword evidence="3" id="KW-0963">Cytoplasm</keyword>
<dbReference type="RefSeq" id="WP_057572251.1">
    <property type="nucleotide sequence ID" value="NZ_CATYWZ010000015.1"/>
</dbReference>
<dbReference type="SUPFAM" id="SSF101116">
    <property type="entry name" value="Flagellar export chaperone FliS"/>
    <property type="match status" value="1"/>
</dbReference>
<sequence>MNSYQKYKENSVYSMSSWELLDLLYEEAIGRLRKADLALDDKEYALFDDCLRRASNIVRYLIDILDMKQPISYDLRRIYDYLILDISKVKAGREREQKEIGRISHILSELKEAFGQAAREVSDVHMTDRRGVLG</sequence>
<dbReference type="PANTHER" id="PTHR34773:SF1">
    <property type="entry name" value="FLAGELLAR SECRETION CHAPERONE FLIS"/>
    <property type="match status" value="1"/>
</dbReference>
<evidence type="ECO:0000256" key="5">
    <source>
        <dbReference type="ARBA" id="ARBA00023186"/>
    </source>
</evidence>
<evidence type="ECO:0000313" key="7">
    <source>
        <dbReference type="Proteomes" id="UP000095512"/>
    </source>
</evidence>
<dbReference type="Proteomes" id="UP000095512">
    <property type="component" value="Unassembled WGS sequence"/>
</dbReference>
<evidence type="ECO:0000256" key="2">
    <source>
        <dbReference type="ARBA" id="ARBA00008787"/>
    </source>
</evidence>
<dbReference type="InterPro" id="IPR003713">
    <property type="entry name" value="FliS"/>
</dbReference>
<keyword evidence="6" id="KW-0966">Cell projection</keyword>
<evidence type="ECO:0000256" key="1">
    <source>
        <dbReference type="ARBA" id="ARBA00004514"/>
    </source>
</evidence>